<keyword evidence="4" id="KW-1185">Reference proteome</keyword>
<name>A0A8J3BRX9_9ACTN</name>
<protein>
    <recommendedName>
        <fullName evidence="2">HTH cro/C1-type domain-containing protein</fullName>
    </recommendedName>
</protein>
<reference evidence="3" key="2">
    <citation type="submission" date="2020-09" db="EMBL/GenBank/DDBJ databases">
        <authorList>
            <person name="Sun Q."/>
            <person name="Zhou Y."/>
        </authorList>
    </citation>
    <scope>NUCLEOTIDE SEQUENCE</scope>
    <source>
        <strain evidence="3">CGMCC 4.7299</strain>
    </source>
</reference>
<gene>
    <name evidence="3" type="ORF">GCM10012284_02390</name>
</gene>
<dbReference type="SUPFAM" id="SSF47413">
    <property type="entry name" value="lambda repressor-like DNA-binding domains"/>
    <property type="match status" value="1"/>
</dbReference>
<feature type="region of interest" description="Disordered" evidence="1">
    <location>
        <begin position="109"/>
        <end position="128"/>
    </location>
</feature>
<dbReference type="Proteomes" id="UP000656042">
    <property type="component" value="Unassembled WGS sequence"/>
</dbReference>
<dbReference type="PROSITE" id="PS50943">
    <property type="entry name" value="HTH_CROC1"/>
    <property type="match status" value="1"/>
</dbReference>
<dbReference type="InterPro" id="IPR001387">
    <property type="entry name" value="Cro/C1-type_HTH"/>
</dbReference>
<dbReference type="InterPro" id="IPR010982">
    <property type="entry name" value="Lambda_DNA-bd_dom_sf"/>
</dbReference>
<sequence>MAGPVDVSTLAARLRTLRRGWPFAPRLTQPEVASALGVSTPSISSWEKGKSLPPPHRLTGYARMFGAPRITDKGRPRMALDDDMTNPEMLAFQALERELGELRRAALTALDPRSPRPEPPPAAASAHPWRFPAGQAVTIVCSELDDAHRAQLPYADPRDPNHIASYRYADIDALIELYGHVKGLNPNSGVHIRTYPELTDEDRASHLIVLGGIDFNPLAADLLPYLSHVPVSQLPRDDDDDPGSFLARAGSGDQRFRPRFSHRPPGTTLREDVALFLRTPNPYAEDRTAFLCNGMYARGTYGMVRALTDSKVAGRNTEYLSARFAGDQTYSILSRVRVVANKVVVPDWTLDDIRLYEWPEVGA</sequence>
<dbReference type="Pfam" id="PF13560">
    <property type="entry name" value="HTH_31"/>
    <property type="match status" value="1"/>
</dbReference>
<evidence type="ECO:0000313" key="4">
    <source>
        <dbReference type="Proteomes" id="UP000656042"/>
    </source>
</evidence>
<dbReference type="CDD" id="cd00093">
    <property type="entry name" value="HTH_XRE"/>
    <property type="match status" value="1"/>
</dbReference>
<accession>A0A8J3BRX9</accession>
<reference evidence="3" key="1">
    <citation type="journal article" date="2014" name="Int. J. Syst. Evol. Microbiol.">
        <title>Complete genome sequence of Corynebacterium casei LMG S-19264T (=DSM 44701T), isolated from a smear-ripened cheese.</title>
        <authorList>
            <consortium name="US DOE Joint Genome Institute (JGI-PGF)"/>
            <person name="Walter F."/>
            <person name="Albersmeier A."/>
            <person name="Kalinowski J."/>
            <person name="Ruckert C."/>
        </authorList>
    </citation>
    <scope>NUCLEOTIDE SEQUENCE</scope>
    <source>
        <strain evidence="3">CGMCC 4.7299</strain>
    </source>
</reference>
<evidence type="ECO:0000313" key="3">
    <source>
        <dbReference type="EMBL" id="GGK72100.1"/>
    </source>
</evidence>
<organism evidence="3 4">
    <name type="scientific">Mangrovihabitans endophyticus</name>
    <dbReference type="NCBI Taxonomy" id="1751298"/>
    <lineage>
        <taxon>Bacteria</taxon>
        <taxon>Bacillati</taxon>
        <taxon>Actinomycetota</taxon>
        <taxon>Actinomycetes</taxon>
        <taxon>Micromonosporales</taxon>
        <taxon>Micromonosporaceae</taxon>
        <taxon>Mangrovihabitans</taxon>
    </lineage>
</organism>
<comment type="caution">
    <text evidence="3">The sequence shown here is derived from an EMBL/GenBank/DDBJ whole genome shotgun (WGS) entry which is preliminary data.</text>
</comment>
<dbReference type="AlphaFoldDB" id="A0A8J3BRX9"/>
<dbReference type="EMBL" id="BMMX01000001">
    <property type="protein sequence ID" value="GGK72100.1"/>
    <property type="molecule type" value="Genomic_DNA"/>
</dbReference>
<dbReference type="RefSeq" id="WP_189077126.1">
    <property type="nucleotide sequence ID" value="NZ_BMMX01000001.1"/>
</dbReference>
<dbReference type="Gene3D" id="1.10.260.40">
    <property type="entry name" value="lambda repressor-like DNA-binding domains"/>
    <property type="match status" value="1"/>
</dbReference>
<evidence type="ECO:0000256" key="1">
    <source>
        <dbReference type="SAM" id="MobiDB-lite"/>
    </source>
</evidence>
<dbReference type="GO" id="GO:0003677">
    <property type="term" value="F:DNA binding"/>
    <property type="evidence" value="ECO:0007669"/>
    <property type="project" value="InterPro"/>
</dbReference>
<feature type="domain" description="HTH cro/C1-type" evidence="2">
    <location>
        <begin position="27"/>
        <end position="73"/>
    </location>
</feature>
<proteinExistence type="predicted"/>
<feature type="region of interest" description="Disordered" evidence="1">
    <location>
        <begin position="234"/>
        <end position="263"/>
    </location>
</feature>
<evidence type="ECO:0000259" key="2">
    <source>
        <dbReference type="PROSITE" id="PS50943"/>
    </source>
</evidence>